<dbReference type="InterPro" id="IPR019734">
    <property type="entry name" value="TPR_rpt"/>
</dbReference>
<name>H3KDF0_9BURK</name>
<evidence type="ECO:0000313" key="11">
    <source>
        <dbReference type="Proteomes" id="UP000004956"/>
    </source>
</evidence>
<dbReference type="HOGENOM" id="CLU_818678_0_0_4"/>
<evidence type="ECO:0000256" key="6">
    <source>
        <dbReference type="SAM" id="Coils"/>
    </source>
</evidence>
<dbReference type="GO" id="GO:0017004">
    <property type="term" value="P:cytochrome complex assembly"/>
    <property type="evidence" value="ECO:0007669"/>
    <property type="project" value="UniProtKB-KW"/>
</dbReference>
<comment type="caution">
    <text evidence="10">The sequence shown here is derived from an EMBL/GenBank/DDBJ whole genome shotgun (WGS) entry which is preliminary data.</text>
</comment>
<dbReference type="RefSeq" id="WP_008541429.1">
    <property type="nucleotide sequence ID" value="NZ_JH604916.1"/>
</dbReference>
<feature type="compositionally biased region" description="Low complexity" evidence="7">
    <location>
        <begin position="361"/>
        <end position="379"/>
    </location>
</feature>
<evidence type="ECO:0000256" key="4">
    <source>
        <dbReference type="ARBA" id="ARBA00022803"/>
    </source>
</evidence>
<dbReference type="InterPro" id="IPR011990">
    <property type="entry name" value="TPR-like_helical_dom_sf"/>
</dbReference>
<feature type="repeat" description="TPR" evidence="5">
    <location>
        <begin position="183"/>
        <end position="216"/>
    </location>
</feature>
<dbReference type="GO" id="GO:0030313">
    <property type="term" value="C:cell envelope"/>
    <property type="evidence" value="ECO:0007669"/>
    <property type="project" value="UniProtKB-SubCell"/>
</dbReference>
<evidence type="ECO:0000256" key="5">
    <source>
        <dbReference type="PROSITE-ProRule" id="PRU00339"/>
    </source>
</evidence>
<organism evidence="10 11">
    <name type="scientific">Sutterella parvirubra YIT 11816</name>
    <dbReference type="NCBI Taxonomy" id="762967"/>
    <lineage>
        <taxon>Bacteria</taxon>
        <taxon>Pseudomonadati</taxon>
        <taxon>Pseudomonadota</taxon>
        <taxon>Betaproteobacteria</taxon>
        <taxon>Burkholderiales</taxon>
        <taxon>Sutterellaceae</taxon>
        <taxon>Sutterella</taxon>
    </lineage>
</organism>
<evidence type="ECO:0000256" key="3">
    <source>
        <dbReference type="ARBA" id="ARBA00022748"/>
    </source>
</evidence>
<comment type="subcellular location">
    <subcellularLocation>
        <location evidence="1">Cell envelope</location>
    </subcellularLocation>
</comment>
<dbReference type="NCBIfam" id="TIGR03142">
    <property type="entry name" value="cytochro_ccmI"/>
    <property type="match status" value="1"/>
</dbReference>
<dbReference type="STRING" id="762967.HMPREF9440_00759"/>
<keyword evidence="11" id="KW-1185">Reference proteome</keyword>
<dbReference type="EMBL" id="AFBQ01000104">
    <property type="protein sequence ID" value="EHY31860.1"/>
    <property type="molecule type" value="Genomic_DNA"/>
</dbReference>
<sequence length="379" mass="40920">MGPMQDNMAGAAASGLNLEIVFGIIAAVLTLAVVGLFARALLGRKNSPEVELKRLEENVEVLQDEYRRLEEKRAEGGISAEAFEARERELCLRVLDEIEPEAPLKERQGKIAGQVPFATALTALVAIPAVTVGLYLTYGDFSSLDPKAQEQIEMVRAMNVAEANMLQNVARLEESVKKNPDRLEAWEILADHYNQQGDLARAKEAYEHVVRLDPKNVVALAELADLLVAVSDGQLTDEAGAYAKRALEIDPYNQKALIVGGAFAFDRADWKEAVILFNRLKAQFPEDDEVAMALDHNVKMAMSYGKMTEAPKDPVPPKPNDMKMMRMLDEGKNGGMGGMPSMGGMPGVGAGMGFGSEDLFAPKAPQGGAAGTPAAPNKP</sequence>
<dbReference type="PANTHER" id="PTHR47870">
    <property type="entry name" value="CYTOCHROME C-TYPE BIOGENESIS PROTEIN CCMH"/>
    <property type="match status" value="1"/>
</dbReference>
<evidence type="ECO:0000259" key="9">
    <source>
        <dbReference type="Pfam" id="PF23914"/>
    </source>
</evidence>
<evidence type="ECO:0000313" key="10">
    <source>
        <dbReference type="EMBL" id="EHY31860.1"/>
    </source>
</evidence>
<keyword evidence="3" id="KW-0201">Cytochrome c-type biogenesis</keyword>
<keyword evidence="8" id="KW-0812">Transmembrane</keyword>
<keyword evidence="2" id="KW-0677">Repeat</keyword>
<keyword evidence="4 5" id="KW-0802">TPR repeat</keyword>
<dbReference type="PANTHER" id="PTHR47870:SF1">
    <property type="entry name" value="CYTOCHROME C-TYPE BIOGENESIS PROTEIN CCMH"/>
    <property type="match status" value="1"/>
</dbReference>
<evidence type="ECO:0000256" key="1">
    <source>
        <dbReference type="ARBA" id="ARBA00004196"/>
    </source>
</evidence>
<dbReference type="Proteomes" id="UP000004956">
    <property type="component" value="Unassembled WGS sequence"/>
</dbReference>
<dbReference type="Pfam" id="PF23914">
    <property type="entry name" value="TPR_CcmH_CycH"/>
    <property type="match status" value="1"/>
</dbReference>
<dbReference type="SUPFAM" id="SSF48452">
    <property type="entry name" value="TPR-like"/>
    <property type="match status" value="1"/>
</dbReference>
<evidence type="ECO:0000256" key="7">
    <source>
        <dbReference type="SAM" id="MobiDB-lite"/>
    </source>
</evidence>
<keyword evidence="8" id="KW-0472">Membrane</keyword>
<dbReference type="InterPro" id="IPR056413">
    <property type="entry name" value="TPR_CcmH_CycH"/>
</dbReference>
<feature type="region of interest" description="Disordered" evidence="7">
    <location>
        <begin position="356"/>
        <end position="379"/>
    </location>
</feature>
<evidence type="ECO:0000256" key="2">
    <source>
        <dbReference type="ARBA" id="ARBA00022737"/>
    </source>
</evidence>
<feature type="transmembrane region" description="Helical" evidence="8">
    <location>
        <begin position="20"/>
        <end position="42"/>
    </location>
</feature>
<proteinExistence type="predicted"/>
<evidence type="ECO:0000256" key="8">
    <source>
        <dbReference type="SAM" id="Phobius"/>
    </source>
</evidence>
<feature type="transmembrane region" description="Helical" evidence="8">
    <location>
        <begin position="115"/>
        <end position="138"/>
    </location>
</feature>
<protein>
    <submittedName>
        <fullName evidence="10">Cytochrome c-type biogenesis protein CcmI</fullName>
    </submittedName>
</protein>
<dbReference type="PATRIC" id="fig|762967.3.peg.609"/>
<dbReference type="OrthoDB" id="9151758at2"/>
<dbReference type="AlphaFoldDB" id="H3KDF0"/>
<feature type="domain" description="Cytochrome c-type biogenesis protein H TPR" evidence="9">
    <location>
        <begin position="151"/>
        <end position="289"/>
    </location>
</feature>
<keyword evidence="8" id="KW-1133">Transmembrane helix</keyword>
<gene>
    <name evidence="10" type="ORF">HMPREF9440_00759</name>
</gene>
<feature type="coiled-coil region" evidence="6">
    <location>
        <begin position="45"/>
        <end position="72"/>
    </location>
</feature>
<dbReference type="InterPro" id="IPR051263">
    <property type="entry name" value="C-type_cytochrome_biogenesis"/>
</dbReference>
<accession>H3KDF0</accession>
<reference evidence="10 11" key="1">
    <citation type="submission" date="2011-11" db="EMBL/GenBank/DDBJ databases">
        <authorList>
            <person name="Weinstock G."/>
            <person name="Sodergren E."/>
            <person name="Clifton S."/>
            <person name="Fulton L."/>
            <person name="Fulton B."/>
            <person name="Courtney L."/>
            <person name="Fronick C."/>
            <person name="Harrison M."/>
            <person name="Strong C."/>
            <person name="Farmer C."/>
            <person name="Delahaunty K."/>
            <person name="Markovic C."/>
            <person name="Hall O."/>
            <person name="Minx P."/>
            <person name="Tomlinson C."/>
            <person name="Mitreva M."/>
            <person name="Hou S."/>
            <person name="Chen J."/>
            <person name="Wollam A."/>
            <person name="Pepin K.H."/>
            <person name="Johnson M."/>
            <person name="Bhonagiri V."/>
            <person name="Zhang X."/>
            <person name="Suruliraj S."/>
            <person name="Warren W."/>
            <person name="Chinwalla A."/>
            <person name="Mardis E.R."/>
            <person name="Wilson R.K."/>
        </authorList>
    </citation>
    <scope>NUCLEOTIDE SEQUENCE [LARGE SCALE GENOMIC DNA]</scope>
    <source>
        <strain evidence="10 11">YIT 11816</strain>
    </source>
</reference>
<dbReference type="InterPro" id="IPR017560">
    <property type="entry name" value="Cyt_c_biogenesis_CcmI"/>
</dbReference>
<dbReference type="Gene3D" id="1.25.40.10">
    <property type="entry name" value="Tetratricopeptide repeat domain"/>
    <property type="match status" value="1"/>
</dbReference>
<keyword evidence="6" id="KW-0175">Coiled coil</keyword>
<dbReference type="PROSITE" id="PS50005">
    <property type="entry name" value="TPR"/>
    <property type="match status" value="1"/>
</dbReference>